<evidence type="ECO:0000313" key="4">
    <source>
        <dbReference type="Proteomes" id="UP000230233"/>
    </source>
</evidence>
<evidence type="ECO:0000256" key="1">
    <source>
        <dbReference type="SAM" id="MobiDB-lite"/>
    </source>
</evidence>
<name>A0A2G5VLS6_9PELO</name>
<sequence length="139" mass="16116">MLIGVEGFFLVTRLLVAQIMISQIKSVRICFPTCFKLPNKGHHPKDRHKNWQNKDYDYELEIHGRRQQTFFIRTTDTGKRTTDNGQKADTGQTTDTDNGESKITGQRTTDNRLNVPCFQQDDDITEPKDEQRRMKIAEG</sequence>
<keyword evidence="4" id="KW-1185">Reference proteome</keyword>
<feature type="region of interest" description="Disordered" evidence="1">
    <location>
        <begin position="71"/>
        <end position="139"/>
    </location>
</feature>
<reference evidence="4" key="1">
    <citation type="submission" date="2017-10" db="EMBL/GenBank/DDBJ databases">
        <title>Rapid genome shrinkage in a self-fertile nematode reveals novel sperm competition proteins.</title>
        <authorList>
            <person name="Yin D."/>
            <person name="Schwarz E.M."/>
            <person name="Thomas C.G."/>
            <person name="Felde R.L."/>
            <person name="Korf I.F."/>
            <person name="Cutter A.D."/>
            <person name="Schartner C.M."/>
            <person name="Ralston E.J."/>
            <person name="Meyer B.J."/>
            <person name="Haag E.S."/>
        </authorList>
    </citation>
    <scope>NUCLEOTIDE SEQUENCE [LARGE SCALE GENOMIC DNA]</scope>
    <source>
        <strain evidence="4">JU1422</strain>
    </source>
</reference>
<keyword evidence="2" id="KW-0732">Signal</keyword>
<feature type="compositionally biased region" description="Polar residues" evidence="1">
    <location>
        <begin position="83"/>
        <end position="112"/>
    </location>
</feature>
<organism evidence="3 4">
    <name type="scientific">Caenorhabditis nigoni</name>
    <dbReference type="NCBI Taxonomy" id="1611254"/>
    <lineage>
        <taxon>Eukaryota</taxon>
        <taxon>Metazoa</taxon>
        <taxon>Ecdysozoa</taxon>
        <taxon>Nematoda</taxon>
        <taxon>Chromadorea</taxon>
        <taxon>Rhabditida</taxon>
        <taxon>Rhabditina</taxon>
        <taxon>Rhabditomorpha</taxon>
        <taxon>Rhabditoidea</taxon>
        <taxon>Rhabditidae</taxon>
        <taxon>Peloderinae</taxon>
        <taxon>Caenorhabditis</taxon>
    </lineage>
</organism>
<feature type="compositionally biased region" description="Basic and acidic residues" evidence="1">
    <location>
        <begin position="125"/>
        <end position="139"/>
    </location>
</feature>
<dbReference type="EMBL" id="PDUG01000001">
    <property type="protein sequence ID" value="PIC52657.1"/>
    <property type="molecule type" value="Genomic_DNA"/>
</dbReference>
<dbReference type="AlphaFoldDB" id="A0A2G5VLS6"/>
<evidence type="ECO:0000256" key="2">
    <source>
        <dbReference type="SAM" id="SignalP"/>
    </source>
</evidence>
<proteinExistence type="predicted"/>
<feature type="chain" id="PRO_5013633604" evidence="2">
    <location>
        <begin position="27"/>
        <end position="139"/>
    </location>
</feature>
<feature type="signal peptide" evidence="2">
    <location>
        <begin position="1"/>
        <end position="26"/>
    </location>
</feature>
<comment type="caution">
    <text evidence="3">The sequence shown here is derived from an EMBL/GenBank/DDBJ whole genome shotgun (WGS) entry which is preliminary data.</text>
</comment>
<gene>
    <name evidence="3" type="primary">Cnig_chr_I.g2671</name>
    <name evidence="3" type="ORF">B9Z55_002671</name>
</gene>
<protein>
    <submittedName>
        <fullName evidence="3">Uncharacterized protein</fullName>
    </submittedName>
</protein>
<accession>A0A2G5VLS6</accession>
<dbReference type="Proteomes" id="UP000230233">
    <property type="component" value="Chromosome I"/>
</dbReference>
<evidence type="ECO:0000313" key="3">
    <source>
        <dbReference type="EMBL" id="PIC52657.1"/>
    </source>
</evidence>